<evidence type="ECO:0000256" key="4">
    <source>
        <dbReference type="ARBA" id="ARBA00023172"/>
    </source>
</evidence>
<feature type="coiled-coil region" evidence="5">
    <location>
        <begin position="138"/>
        <end position="165"/>
    </location>
</feature>
<accession>A0A316AQ61</accession>
<evidence type="ECO:0000256" key="2">
    <source>
        <dbReference type="ARBA" id="ARBA00009840"/>
    </source>
</evidence>
<dbReference type="InterPro" id="IPR003798">
    <property type="entry name" value="DNA_recombination_RmuC"/>
</dbReference>
<dbReference type="Proteomes" id="UP000245880">
    <property type="component" value="Unassembled WGS sequence"/>
</dbReference>
<organism evidence="6 7">
    <name type="scientific">Dyadobacter jejuensis</name>
    <dbReference type="NCBI Taxonomy" id="1082580"/>
    <lineage>
        <taxon>Bacteria</taxon>
        <taxon>Pseudomonadati</taxon>
        <taxon>Bacteroidota</taxon>
        <taxon>Cytophagia</taxon>
        <taxon>Cytophagales</taxon>
        <taxon>Spirosomataceae</taxon>
        <taxon>Dyadobacter</taxon>
    </lineage>
</organism>
<evidence type="ECO:0000313" key="7">
    <source>
        <dbReference type="Proteomes" id="UP000245880"/>
    </source>
</evidence>
<gene>
    <name evidence="6" type="ORF">CLV98_10147</name>
</gene>
<dbReference type="RefSeq" id="WP_211319955.1">
    <property type="nucleotide sequence ID" value="NZ_QGDT01000001.1"/>
</dbReference>
<keyword evidence="3 5" id="KW-0175">Coiled coil</keyword>
<comment type="function">
    <text evidence="1">Involved in DNA recombination.</text>
</comment>
<name>A0A316AQ61_9BACT</name>
<dbReference type="PANTHER" id="PTHR30563">
    <property type="entry name" value="DNA RECOMBINATION PROTEIN RMUC"/>
    <property type="match status" value="1"/>
</dbReference>
<protein>
    <submittedName>
        <fullName evidence="6">DNA recombination protein RmuC</fullName>
    </submittedName>
</protein>
<dbReference type="PANTHER" id="PTHR30563:SF0">
    <property type="entry name" value="DNA RECOMBINATION PROTEIN RMUC"/>
    <property type="match status" value="1"/>
</dbReference>
<proteinExistence type="inferred from homology"/>
<feature type="coiled-coil region" evidence="5">
    <location>
        <begin position="82"/>
        <end position="109"/>
    </location>
</feature>
<reference evidence="6 7" key="1">
    <citation type="submission" date="2018-03" db="EMBL/GenBank/DDBJ databases">
        <title>Genomic Encyclopedia of Archaeal and Bacterial Type Strains, Phase II (KMG-II): from individual species to whole genera.</title>
        <authorList>
            <person name="Goeker M."/>
        </authorList>
    </citation>
    <scope>NUCLEOTIDE SEQUENCE [LARGE SCALE GENOMIC DNA]</scope>
    <source>
        <strain evidence="6 7">DSM 100346</strain>
    </source>
</reference>
<evidence type="ECO:0000256" key="1">
    <source>
        <dbReference type="ARBA" id="ARBA00003416"/>
    </source>
</evidence>
<keyword evidence="7" id="KW-1185">Reference proteome</keyword>
<keyword evidence="4" id="KW-0233">DNA recombination</keyword>
<evidence type="ECO:0000313" key="6">
    <source>
        <dbReference type="EMBL" id="PWJ59873.1"/>
    </source>
</evidence>
<evidence type="ECO:0000256" key="5">
    <source>
        <dbReference type="SAM" id="Coils"/>
    </source>
</evidence>
<sequence>MMMEVFAYLLVGVGLGAVAGYLWSSSKYQRQIQQVELDAQRSIAQSEREYTSFKATSAQQLIGANKYLQEKTQELYLQKEANDRLMVELSQAREKMTQAQANLQSLRSAYTERSEELVALKGEWNSLQSDLNAAYQQLAIAQSQQGALEEKLQTQKEEMERMGQKFNLEFEHIANNLLETKAAKFTELNRNQMASILEPLGQNIQEFKARVNEVYDKESKERFSLGERVKELAALNQLIGEEARNLTNALKGEAKTQGRWGEMILENILEKSGLVKGREYFMEHELYDRDGKPLRSDMELKKMRPDAVIKYPDNRSVIIDSKVSLNAFLRFLNATDKQIQQQELQAHIAAVKSHIVALSNKGYDDYDKALDFVMLFIPSEPAYMAALQGDADLWNYAYDRRILLLSPTNLITSLKLIVDLWKREYQNQNAQEIAERGAKLYDKFSAFVQNMQDIGLQINKAQTKYQDAFKQLTTGNDNLVLQATKLKNLGLKTKKVLPEHLQAVSGNEEG</sequence>
<evidence type="ECO:0000256" key="3">
    <source>
        <dbReference type="ARBA" id="ARBA00023054"/>
    </source>
</evidence>
<dbReference type="AlphaFoldDB" id="A0A316AQ61"/>
<dbReference type="Pfam" id="PF02646">
    <property type="entry name" value="RmuC"/>
    <property type="match status" value="1"/>
</dbReference>
<comment type="caution">
    <text evidence="6">The sequence shown here is derived from an EMBL/GenBank/DDBJ whole genome shotgun (WGS) entry which is preliminary data.</text>
</comment>
<dbReference type="EMBL" id="QGDT01000001">
    <property type="protein sequence ID" value="PWJ59873.1"/>
    <property type="molecule type" value="Genomic_DNA"/>
</dbReference>
<dbReference type="GO" id="GO:0006310">
    <property type="term" value="P:DNA recombination"/>
    <property type="evidence" value="ECO:0007669"/>
    <property type="project" value="UniProtKB-KW"/>
</dbReference>
<comment type="similarity">
    <text evidence="2">Belongs to the RmuC family.</text>
</comment>